<dbReference type="PANTHER" id="PTHR19338:SF48">
    <property type="entry name" value="OS12G0166600 PROTEIN"/>
    <property type="match status" value="1"/>
</dbReference>
<evidence type="ECO:0000259" key="6">
    <source>
        <dbReference type="Pfam" id="PF18052"/>
    </source>
</evidence>
<evidence type="ECO:0000256" key="1">
    <source>
        <dbReference type="ARBA" id="ARBA00008894"/>
    </source>
</evidence>
<proteinExistence type="inferred from homology"/>
<organism evidence="7 8">
    <name type="scientific">Digitaria exilis</name>
    <dbReference type="NCBI Taxonomy" id="1010633"/>
    <lineage>
        <taxon>Eukaryota</taxon>
        <taxon>Viridiplantae</taxon>
        <taxon>Streptophyta</taxon>
        <taxon>Embryophyta</taxon>
        <taxon>Tracheophyta</taxon>
        <taxon>Spermatophyta</taxon>
        <taxon>Magnoliopsida</taxon>
        <taxon>Liliopsida</taxon>
        <taxon>Poales</taxon>
        <taxon>Poaceae</taxon>
        <taxon>PACMAD clade</taxon>
        <taxon>Panicoideae</taxon>
        <taxon>Panicodae</taxon>
        <taxon>Paniceae</taxon>
        <taxon>Anthephorinae</taxon>
        <taxon>Digitaria</taxon>
    </lineage>
</organism>
<dbReference type="CDD" id="cd14798">
    <property type="entry name" value="RX-CC_like"/>
    <property type="match status" value="1"/>
</dbReference>
<keyword evidence="3" id="KW-0677">Repeat</keyword>
<dbReference type="GO" id="GO:0000166">
    <property type="term" value="F:nucleotide binding"/>
    <property type="evidence" value="ECO:0007669"/>
    <property type="project" value="UniProtKB-KW"/>
</dbReference>
<dbReference type="OrthoDB" id="679826at2759"/>
<evidence type="ECO:0000313" key="7">
    <source>
        <dbReference type="EMBL" id="KAF8686791.1"/>
    </source>
</evidence>
<reference evidence="7" key="1">
    <citation type="submission" date="2020-07" db="EMBL/GenBank/DDBJ databases">
        <title>Genome sequence and genetic diversity analysis of an under-domesticated orphan crop, white fonio (Digitaria exilis).</title>
        <authorList>
            <person name="Bennetzen J.L."/>
            <person name="Chen S."/>
            <person name="Ma X."/>
            <person name="Wang X."/>
            <person name="Yssel A.E.J."/>
            <person name="Chaluvadi S.R."/>
            <person name="Johnson M."/>
            <person name="Gangashetty P."/>
            <person name="Hamidou F."/>
            <person name="Sanogo M.D."/>
            <person name="Zwaenepoel A."/>
            <person name="Wallace J."/>
            <person name="Van De Peer Y."/>
            <person name="Van Deynze A."/>
        </authorList>
    </citation>
    <scope>NUCLEOTIDE SEQUENCE</scope>
    <source>
        <tissue evidence="7">Leaves</tissue>
    </source>
</reference>
<keyword evidence="2" id="KW-0433">Leucine-rich repeat</keyword>
<dbReference type="Proteomes" id="UP000636709">
    <property type="component" value="Unassembled WGS sequence"/>
</dbReference>
<feature type="domain" description="Disease resistance N-terminal" evidence="6">
    <location>
        <begin position="1"/>
        <end position="49"/>
    </location>
</feature>
<evidence type="ECO:0000256" key="3">
    <source>
        <dbReference type="ARBA" id="ARBA00022737"/>
    </source>
</evidence>
<gene>
    <name evidence="7" type="ORF">HU200_043424</name>
</gene>
<protein>
    <recommendedName>
        <fullName evidence="6">Disease resistance N-terminal domain-containing protein</fullName>
    </recommendedName>
</protein>
<dbReference type="PANTHER" id="PTHR19338">
    <property type="entry name" value="TRANSLOCASE OF INNER MITOCHONDRIAL MEMBRANE 13 HOMOLOG"/>
    <property type="match status" value="1"/>
</dbReference>
<dbReference type="EMBL" id="JACEFO010002061">
    <property type="protein sequence ID" value="KAF8686791.1"/>
    <property type="molecule type" value="Genomic_DNA"/>
</dbReference>
<name>A0A835B3B3_9POAL</name>
<dbReference type="Gene3D" id="1.20.5.4130">
    <property type="match status" value="1"/>
</dbReference>
<evidence type="ECO:0000256" key="5">
    <source>
        <dbReference type="ARBA" id="ARBA00022821"/>
    </source>
</evidence>
<keyword evidence="5" id="KW-0611">Plant defense</keyword>
<comment type="similarity">
    <text evidence="1">Belongs to the disease resistance NB-LRR family.</text>
</comment>
<evidence type="ECO:0000256" key="4">
    <source>
        <dbReference type="ARBA" id="ARBA00022741"/>
    </source>
</evidence>
<evidence type="ECO:0000313" key="8">
    <source>
        <dbReference type="Proteomes" id="UP000636709"/>
    </source>
</evidence>
<dbReference type="AlphaFoldDB" id="A0A835B3B3"/>
<sequence>MNALLRMQSEADEGAMDHFDQEWMKQLRELAYDAEDSVDLYKLRVKCRHGDGMAALWFKMVHLARTLTQRHRLAGEIRDLRARAITISERHARYNIDRKALRRSKTFAPVVGLRSTAALLCDKSPDHNNQFVDIGGQAETFAKRLKEDEKDFKVFAVVGFGESARRPWPWRSASNLRRTFRTRRWCRCPQTFQPDRDLEKLLKGILQQVVTPKWTMGKGSRKRRMLASANWEPLSPTRGMYIVPNVIV</sequence>
<dbReference type="Pfam" id="PF18052">
    <property type="entry name" value="Rx_N"/>
    <property type="match status" value="1"/>
</dbReference>
<accession>A0A835B3B3</accession>
<dbReference type="InterPro" id="IPR038005">
    <property type="entry name" value="RX-like_CC"/>
</dbReference>
<keyword evidence="8" id="KW-1185">Reference proteome</keyword>
<comment type="caution">
    <text evidence="7">The sequence shown here is derived from an EMBL/GenBank/DDBJ whole genome shotgun (WGS) entry which is preliminary data.</text>
</comment>
<keyword evidence="4" id="KW-0547">Nucleotide-binding</keyword>
<dbReference type="GO" id="GO:0006952">
    <property type="term" value="P:defense response"/>
    <property type="evidence" value="ECO:0007669"/>
    <property type="project" value="UniProtKB-KW"/>
</dbReference>
<dbReference type="InterPro" id="IPR041118">
    <property type="entry name" value="Rx_N"/>
</dbReference>
<evidence type="ECO:0000256" key="2">
    <source>
        <dbReference type="ARBA" id="ARBA00022614"/>
    </source>
</evidence>